<dbReference type="GeneID" id="31009814"/>
<reference evidence="2 3" key="1">
    <citation type="submission" date="2016-10" db="EMBL/GenBank/DDBJ databases">
        <title>Proteomics and genomics reveal pathogen-plant mechanisms compatible with a hemibiotrophic lifestyle of Diplodia corticola.</title>
        <authorList>
            <person name="Fernandes I."/>
            <person name="De Jonge R."/>
            <person name="Van De Peer Y."/>
            <person name="Devreese B."/>
            <person name="Alves A."/>
            <person name="Esteves A.C."/>
        </authorList>
    </citation>
    <scope>NUCLEOTIDE SEQUENCE [LARGE SCALE GENOMIC DNA]</scope>
    <source>
        <strain evidence="2 3">CBS 112549</strain>
    </source>
</reference>
<keyword evidence="3" id="KW-1185">Reference proteome</keyword>
<evidence type="ECO:0000256" key="1">
    <source>
        <dbReference type="SAM" id="MobiDB-lite"/>
    </source>
</evidence>
<gene>
    <name evidence="2" type="ORF">BKCO1_1000186</name>
</gene>
<protein>
    <submittedName>
        <fullName evidence="2">Uncharacterized protein</fullName>
    </submittedName>
</protein>
<dbReference type="OrthoDB" id="10674118at2759"/>
<evidence type="ECO:0000313" key="3">
    <source>
        <dbReference type="Proteomes" id="UP000183809"/>
    </source>
</evidence>
<sequence>MAPKPPTYPRGAKGLKRSGDPDVPVTRWAPNGIQLQPFDVRIFHHRGCFFPAPSKLSHVETFDSADEPGDAPEHHDATLDENHDQQSIVLPPVAGQQPADYYGPASNYAGSISSDSDSDSDSTSRNDDASYAVEADTDSDPAFSSCDGAFATEAGEHDADGDDDAMSVDLDDEGFGILPAGLDEPQLKLRPASTAQMLDIMHAATDELNHDHVISFRHSRHLPPLPEGYEFIVTPTMAFCRKPYLILPVNSARSNRIRKDDHYDHEEATPL</sequence>
<proteinExistence type="predicted"/>
<evidence type="ECO:0000313" key="2">
    <source>
        <dbReference type="EMBL" id="OJD40346.1"/>
    </source>
</evidence>
<feature type="region of interest" description="Disordered" evidence="1">
    <location>
        <begin position="94"/>
        <end position="148"/>
    </location>
</feature>
<accession>A0A1J9RK27</accession>
<dbReference type="RefSeq" id="XP_020135189.1">
    <property type="nucleotide sequence ID" value="XM_020269555.1"/>
</dbReference>
<name>A0A1J9RK27_9PEZI</name>
<dbReference type="AlphaFoldDB" id="A0A1J9RK27"/>
<feature type="region of interest" description="Disordered" evidence="1">
    <location>
        <begin position="1"/>
        <end position="28"/>
    </location>
</feature>
<dbReference type="Proteomes" id="UP000183809">
    <property type="component" value="Unassembled WGS sequence"/>
</dbReference>
<organism evidence="2 3">
    <name type="scientific">Diplodia corticola</name>
    <dbReference type="NCBI Taxonomy" id="236234"/>
    <lineage>
        <taxon>Eukaryota</taxon>
        <taxon>Fungi</taxon>
        <taxon>Dikarya</taxon>
        <taxon>Ascomycota</taxon>
        <taxon>Pezizomycotina</taxon>
        <taxon>Dothideomycetes</taxon>
        <taxon>Dothideomycetes incertae sedis</taxon>
        <taxon>Botryosphaeriales</taxon>
        <taxon>Botryosphaeriaceae</taxon>
        <taxon>Diplodia</taxon>
    </lineage>
</organism>
<dbReference type="EMBL" id="MNUE01000001">
    <property type="protein sequence ID" value="OJD40346.1"/>
    <property type="molecule type" value="Genomic_DNA"/>
</dbReference>
<comment type="caution">
    <text evidence="2">The sequence shown here is derived from an EMBL/GenBank/DDBJ whole genome shotgun (WGS) entry which is preliminary data.</text>
</comment>